<keyword evidence="3 5" id="KW-0067">ATP-binding</keyword>
<keyword evidence="1" id="KW-0472">Membrane</keyword>
<keyword evidence="6" id="KW-1185">Reference proteome</keyword>
<dbReference type="GO" id="GO:0016887">
    <property type="term" value="F:ATP hydrolysis activity"/>
    <property type="evidence" value="ECO:0007669"/>
    <property type="project" value="InterPro"/>
</dbReference>
<evidence type="ECO:0000256" key="1">
    <source>
        <dbReference type="ARBA" id="ARBA00022475"/>
    </source>
</evidence>
<reference evidence="6" key="1">
    <citation type="journal article" date="2017" name="Biotechnol. Biofuels">
        <title>Evaluation of environmental bacterial communities as a factor affecting the growth of duckweed Lemna minor.</title>
        <authorList>
            <person name="Ishizawa H."/>
            <person name="Kuroda M."/>
            <person name="Morikawa M."/>
            <person name="Ike M."/>
        </authorList>
    </citation>
    <scope>NUCLEOTIDE SEQUENCE [LARGE SCALE GENOMIC DNA]</scope>
    <source>
        <strain evidence="6">H3</strain>
    </source>
</reference>
<dbReference type="RefSeq" id="WP_167467093.1">
    <property type="nucleotide sequence ID" value="NZ_AP018823.1"/>
</dbReference>
<dbReference type="SMART" id="SM00382">
    <property type="entry name" value="AAA"/>
    <property type="match status" value="1"/>
</dbReference>
<organism evidence="5 6">
    <name type="scientific">Aquitalea magnusonii</name>
    <dbReference type="NCBI Taxonomy" id="332411"/>
    <lineage>
        <taxon>Bacteria</taxon>
        <taxon>Pseudomonadati</taxon>
        <taxon>Pseudomonadota</taxon>
        <taxon>Betaproteobacteria</taxon>
        <taxon>Neisseriales</taxon>
        <taxon>Chromobacteriaceae</taxon>
        <taxon>Aquitalea</taxon>
    </lineage>
</organism>
<reference evidence="6" key="3">
    <citation type="journal article" date="2017" name="Plant Physiol. Biochem.">
        <title>Differential oxidative and antioxidative response of duckweed Lemna minor toward plant growth promoting/inhibiting bacteria.</title>
        <authorList>
            <person name="Ishizawa H."/>
            <person name="Kuroda M."/>
            <person name="Morikawa M."/>
            <person name="Ike M."/>
        </authorList>
    </citation>
    <scope>NUCLEOTIDE SEQUENCE [LARGE SCALE GENOMIC DNA]</scope>
    <source>
        <strain evidence="6">H3</strain>
    </source>
</reference>
<dbReference type="InterPro" id="IPR027417">
    <property type="entry name" value="P-loop_NTPase"/>
</dbReference>
<dbReference type="Gene3D" id="3.40.50.300">
    <property type="entry name" value="P-loop containing nucleotide triphosphate hydrolases"/>
    <property type="match status" value="1"/>
</dbReference>
<sequence length="260" mass="28036">MLQLEQLSVRLAGRTVLHGLNLHSGPRGSITCLLGPNGSGKSTLLRTLAGQLAYGGCIRRTDQPDWRHQTGTLPAAVAWLPQDCGSSSRLSALEVVLLGKVQTLGWRVPPSLRQQARQQLALLGLSALEQQPLGQLSGGQRQMVFLAQALLRAPEILLLDEPISALDPQHQQQVLGVIEQQTRQRNMLTIMVLHDLNAALRYSQHALLLQAGRLLSAGPTAQVLSPVLLSQLYATPIHSVPADDGFPLLYHGRQPAMAGG</sequence>
<dbReference type="EMBL" id="AP018823">
    <property type="protein sequence ID" value="BBF85788.1"/>
    <property type="molecule type" value="Genomic_DNA"/>
</dbReference>
<evidence type="ECO:0000313" key="6">
    <source>
        <dbReference type="Proteomes" id="UP000198290"/>
    </source>
</evidence>
<proteinExistence type="predicted"/>
<evidence type="ECO:0000259" key="4">
    <source>
        <dbReference type="PROSITE" id="PS50893"/>
    </source>
</evidence>
<evidence type="ECO:0000256" key="2">
    <source>
        <dbReference type="ARBA" id="ARBA00022741"/>
    </source>
</evidence>
<dbReference type="PROSITE" id="PS00211">
    <property type="entry name" value="ABC_TRANSPORTER_1"/>
    <property type="match status" value="1"/>
</dbReference>
<dbReference type="InterPro" id="IPR017871">
    <property type="entry name" value="ABC_transporter-like_CS"/>
</dbReference>
<dbReference type="KEGG" id="amah:DLM_2173"/>
<dbReference type="AlphaFoldDB" id="A0A3G9GD64"/>
<dbReference type="PANTHER" id="PTHR42794:SF2">
    <property type="entry name" value="ABC TRANSPORTER ATP-BINDING PROTEIN"/>
    <property type="match status" value="1"/>
</dbReference>
<gene>
    <name evidence="5" type="ORF">DLM_2173</name>
</gene>
<dbReference type="SUPFAM" id="SSF52540">
    <property type="entry name" value="P-loop containing nucleoside triphosphate hydrolases"/>
    <property type="match status" value="1"/>
</dbReference>
<keyword evidence="2" id="KW-0547">Nucleotide-binding</keyword>
<dbReference type="PANTHER" id="PTHR42794">
    <property type="entry name" value="HEMIN IMPORT ATP-BINDING PROTEIN HMUV"/>
    <property type="match status" value="1"/>
</dbReference>
<accession>A0A3G9GD64</accession>
<reference evidence="5 6" key="2">
    <citation type="journal article" date="2017" name="Genome Announc.">
        <title>Draft genome sequence of Aquitalea magnusonii strain H3, a plant growth-promoting bacterium of duckweed Lemna minor.</title>
        <authorList>
            <person name="Ishizawa H."/>
            <person name="Kuroda M."/>
            <person name="Ike M."/>
        </authorList>
    </citation>
    <scope>NUCLEOTIDE SEQUENCE [LARGE SCALE GENOMIC DNA]</scope>
    <source>
        <strain evidence="5 6">H3</strain>
    </source>
</reference>
<dbReference type="InterPro" id="IPR003593">
    <property type="entry name" value="AAA+_ATPase"/>
</dbReference>
<evidence type="ECO:0000256" key="3">
    <source>
        <dbReference type="ARBA" id="ARBA00022840"/>
    </source>
</evidence>
<evidence type="ECO:0000313" key="5">
    <source>
        <dbReference type="EMBL" id="BBF85788.1"/>
    </source>
</evidence>
<protein>
    <submittedName>
        <fullName evidence="5">Iron(III) dicitrate transport ATP-binding protein FecE</fullName>
    </submittedName>
</protein>
<dbReference type="GO" id="GO:0005524">
    <property type="term" value="F:ATP binding"/>
    <property type="evidence" value="ECO:0007669"/>
    <property type="project" value="UniProtKB-KW"/>
</dbReference>
<dbReference type="PROSITE" id="PS50893">
    <property type="entry name" value="ABC_TRANSPORTER_2"/>
    <property type="match status" value="1"/>
</dbReference>
<keyword evidence="1" id="KW-1003">Cell membrane</keyword>
<name>A0A3G9GD64_9NEIS</name>
<dbReference type="Pfam" id="PF00005">
    <property type="entry name" value="ABC_tran"/>
    <property type="match status" value="1"/>
</dbReference>
<dbReference type="InterPro" id="IPR003439">
    <property type="entry name" value="ABC_transporter-like_ATP-bd"/>
</dbReference>
<feature type="domain" description="ABC transporter" evidence="4">
    <location>
        <begin position="2"/>
        <end position="236"/>
    </location>
</feature>
<dbReference type="Proteomes" id="UP000198290">
    <property type="component" value="Chromosome"/>
</dbReference>